<evidence type="ECO:0000313" key="4">
    <source>
        <dbReference type="EMBL" id="KAK6966554.1"/>
    </source>
</evidence>
<dbReference type="PANTHER" id="PTHR43544">
    <property type="entry name" value="SHORT-CHAIN DEHYDROGENASE/REDUCTASE"/>
    <property type="match status" value="1"/>
</dbReference>
<evidence type="ECO:0000256" key="1">
    <source>
        <dbReference type="ARBA" id="ARBA00006484"/>
    </source>
</evidence>
<keyword evidence="3" id="KW-0560">Oxidoreductase</keyword>
<reference evidence="4 5" key="1">
    <citation type="journal article" date="2024" name="J Genomics">
        <title>Draft genome sequencing and assembly of Favolaschia claudopus CIRM-BRFM 2984 isolated from oak limbs.</title>
        <authorList>
            <person name="Navarro D."/>
            <person name="Drula E."/>
            <person name="Chaduli D."/>
            <person name="Cazenave R."/>
            <person name="Ahrendt S."/>
            <person name="Wang J."/>
            <person name="Lipzen A."/>
            <person name="Daum C."/>
            <person name="Barry K."/>
            <person name="Grigoriev I.V."/>
            <person name="Favel A."/>
            <person name="Rosso M.N."/>
            <person name="Martin F."/>
        </authorList>
    </citation>
    <scope>NUCLEOTIDE SEQUENCE [LARGE SCALE GENOMIC DNA]</scope>
    <source>
        <strain evidence="4 5">CIRM-BRFM 2984</strain>
    </source>
</reference>
<dbReference type="PANTHER" id="PTHR43544:SF7">
    <property type="entry name" value="NADB-LER2"/>
    <property type="match status" value="1"/>
</dbReference>
<keyword evidence="5" id="KW-1185">Reference proteome</keyword>
<evidence type="ECO:0000256" key="2">
    <source>
        <dbReference type="ARBA" id="ARBA00022857"/>
    </source>
</evidence>
<feature type="non-terminal residue" evidence="4">
    <location>
        <position position="163"/>
    </location>
</feature>
<keyword evidence="2" id="KW-0521">NADP</keyword>
<evidence type="ECO:0000256" key="3">
    <source>
        <dbReference type="ARBA" id="ARBA00023002"/>
    </source>
</evidence>
<comment type="caution">
    <text evidence="4">The sequence shown here is derived from an EMBL/GenBank/DDBJ whole genome shotgun (WGS) entry which is preliminary data.</text>
</comment>
<dbReference type="InterPro" id="IPR002347">
    <property type="entry name" value="SDR_fam"/>
</dbReference>
<sequence>MASTLRSILVTGANQGLGYHTVHQLGFLERREAFSCLCAPESWLPRAKFASEIDPSSEVVPLPLNVTDSTSIKNAHDFIENYLKDKKLAGLDVLSPICSAGIVGKTFEETYAVNIFGVVAITEAIRPLMNNGGAIVNISSTLGSLHWHTQRPPPPIYPSYNSS</sequence>
<dbReference type="Gene3D" id="3.40.50.720">
    <property type="entry name" value="NAD(P)-binding Rossmann-like Domain"/>
    <property type="match status" value="1"/>
</dbReference>
<gene>
    <name evidence="4" type="ORF">R3P38DRAFT_3515355</name>
</gene>
<dbReference type="SUPFAM" id="SSF51735">
    <property type="entry name" value="NAD(P)-binding Rossmann-fold domains"/>
    <property type="match status" value="1"/>
</dbReference>
<dbReference type="InterPro" id="IPR051468">
    <property type="entry name" value="Fungal_SecMetab_SDRs"/>
</dbReference>
<protein>
    <submittedName>
        <fullName evidence="4">Uncharacterized protein</fullName>
    </submittedName>
</protein>
<accession>A0AAV9YZS6</accession>
<dbReference type="AlphaFoldDB" id="A0AAV9YZS6"/>
<dbReference type="EMBL" id="JAWWNJ010000265">
    <property type="protein sequence ID" value="KAK6966554.1"/>
    <property type="molecule type" value="Genomic_DNA"/>
</dbReference>
<evidence type="ECO:0000313" key="5">
    <source>
        <dbReference type="Proteomes" id="UP001362999"/>
    </source>
</evidence>
<dbReference type="Proteomes" id="UP001362999">
    <property type="component" value="Unassembled WGS sequence"/>
</dbReference>
<proteinExistence type="inferred from homology"/>
<dbReference type="PRINTS" id="PR00081">
    <property type="entry name" value="GDHRDH"/>
</dbReference>
<dbReference type="InterPro" id="IPR036291">
    <property type="entry name" value="NAD(P)-bd_dom_sf"/>
</dbReference>
<dbReference type="GO" id="GO:0005737">
    <property type="term" value="C:cytoplasm"/>
    <property type="evidence" value="ECO:0007669"/>
    <property type="project" value="TreeGrafter"/>
</dbReference>
<comment type="similarity">
    <text evidence="1">Belongs to the short-chain dehydrogenases/reductases (SDR) family.</text>
</comment>
<organism evidence="4 5">
    <name type="scientific">Favolaschia claudopus</name>
    <dbReference type="NCBI Taxonomy" id="2862362"/>
    <lineage>
        <taxon>Eukaryota</taxon>
        <taxon>Fungi</taxon>
        <taxon>Dikarya</taxon>
        <taxon>Basidiomycota</taxon>
        <taxon>Agaricomycotina</taxon>
        <taxon>Agaricomycetes</taxon>
        <taxon>Agaricomycetidae</taxon>
        <taxon>Agaricales</taxon>
        <taxon>Marasmiineae</taxon>
        <taxon>Mycenaceae</taxon>
        <taxon>Favolaschia</taxon>
    </lineage>
</organism>
<dbReference type="GO" id="GO:0016491">
    <property type="term" value="F:oxidoreductase activity"/>
    <property type="evidence" value="ECO:0007669"/>
    <property type="project" value="UniProtKB-KW"/>
</dbReference>
<name>A0AAV9YZS6_9AGAR</name>
<dbReference type="Pfam" id="PF00106">
    <property type="entry name" value="adh_short"/>
    <property type="match status" value="1"/>
</dbReference>